<evidence type="ECO:0000313" key="3">
    <source>
        <dbReference type="Proteomes" id="UP000002730"/>
    </source>
</evidence>
<feature type="transmembrane region" description="Helical" evidence="1">
    <location>
        <begin position="6"/>
        <end position="30"/>
    </location>
</feature>
<keyword evidence="3" id="KW-1185">Reference proteome</keyword>
<keyword evidence="1" id="KW-0472">Membrane</keyword>
<dbReference type="EMBL" id="CP002160">
    <property type="protein sequence ID" value="ADL51240.1"/>
    <property type="molecule type" value="Genomic_DNA"/>
</dbReference>
<keyword evidence="1" id="KW-0812">Transmembrane</keyword>
<dbReference type="STRING" id="573061.Clocel_1489"/>
<feature type="transmembrane region" description="Helical" evidence="1">
    <location>
        <begin position="66"/>
        <end position="84"/>
    </location>
</feature>
<name>D9SW96_CLOC7</name>
<protein>
    <submittedName>
        <fullName evidence="2">Branched-chain amino acid transport</fullName>
    </submittedName>
</protein>
<dbReference type="HOGENOM" id="CLU_144816_1_1_9"/>
<dbReference type="Proteomes" id="UP000002730">
    <property type="component" value="Chromosome"/>
</dbReference>
<accession>D9SW96</accession>
<reference evidence="2 3" key="1">
    <citation type="submission" date="2010-08" db="EMBL/GenBank/DDBJ databases">
        <title>Complete sequence of Clostridium cellulovorans 743B.</title>
        <authorList>
            <consortium name="US DOE Joint Genome Institute"/>
            <person name="Lucas S."/>
            <person name="Copeland A."/>
            <person name="Lapidus A."/>
            <person name="Cheng J.-F."/>
            <person name="Bruce D."/>
            <person name="Goodwin L."/>
            <person name="Pitluck S."/>
            <person name="Chertkov O."/>
            <person name="Detter J.C."/>
            <person name="Han C."/>
            <person name="Tapia R."/>
            <person name="Land M."/>
            <person name="Hauser L."/>
            <person name="Chang Y.-J."/>
            <person name="Jeffries C."/>
            <person name="Kyrpides N."/>
            <person name="Ivanova N."/>
            <person name="Mikhailova N."/>
            <person name="Hemme C.L."/>
            <person name="Woyke T."/>
        </authorList>
    </citation>
    <scope>NUCLEOTIDE SEQUENCE [LARGE SCALE GENOMIC DNA]</scope>
    <source>
        <strain evidence="3">ATCC 35296 / DSM 3052 / OCM 3 / 743B</strain>
    </source>
</reference>
<proteinExistence type="predicted"/>
<feature type="transmembrane region" description="Helical" evidence="1">
    <location>
        <begin position="91"/>
        <end position="110"/>
    </location>
</feature>
<dbReference type="InterPro" id="IPR008407">
    <property type="entry name" value="Brnchd-chn_aa_trnsp_AzlD"/>
</dbReference>
<dbReference type="Pfam" id="PF05437">
    <property type="entry name" value="AzlD"/>
    <property type="match status" value="1"/>
</dbReference>
<evidence type="ECO:0000313" key="2">
    <source>
        <dbReference type="EMBL" id="ADL51240.1"/>
    </source>
</evidence>
<keyword evidence="1" id="KW-1133">Transmembrane helix</keyword>
<evidence type="ECO:0000256" key="1">
    <source>
        <dbReference type="SAM" id="Phobius"/>
    </source>
</evidence>
<sequence length="111" mass="12622">MSMNLIQRIITICMVILGTVTTRFLPFLVFSSDKPTPRYVQYLGKMLHSAAMGMLVIYSLKDVSLITGNYGLPELISIMVVLVLHFWRRQMLISIAGGTICYMFLVQLIFN</sequence>
<dbReference type="AlphaFoldDB" id="D9SW96"/>
<organism evidence="2 3">
    <name type="scientific">Clostridium cellulovorans (strain ATCC 35296 / DSM 3052 / OCM 3 / 743B)</name>
    <dbReference type="NCBI Taxonomy" id="573061"/>
    <lineage>
        <taxon>Bacteria</taxon>
        <taxon>Bacillati</taxon>
        <taxon>Bacillota</taxon>
        <taxon>Clostridia</taxon>
        <taxon>Eubacteriales</taxon>
        <taxon>Clostridiaceae</taxon>
        <taxon>Clostridium</taxon>
    </lineage>
</organism>
<dbReference type="KEGG" id="ccb:Clocel_1489"/>
<dbReference type="PIRSF" id="PIRSF003203">
    <property type="entry name" value="AzlD"/>
    <property type="match status" value="1"/>
</dbReference>
<dbReference type="RefSeq" id="WP_013291674.1">
    <property type="nucleotide sequence ID" value="NC_014393.1"/>
</dbReference>
<gene>
    <name evidence="2" type="ordered locus">Clocel_1489</name>
</gene>
<dbReference type="OrthoDB" id="308265at2"/>
<dbReference type="eggNOG" id="COG1687">
    <property type="taxonomic scope" value="Bacteria"/>
</dbReference>